<organism evidence="1 2">
    <name type="scientific">Trichoderma simmonsii</name>
    <dbReference type="NCBI Taxonomy" id="1491479"/>
    <lineage>
        <taxon>Eukaryota</taxon>
        <taxon>Fungi</taxon>
        <taxon>Dikarya</taxon>
        <taxon>Ascomycota</taxon>
        <taxon>Pezizomycotina</taxon>
        <taxon>Sordariomycetes</taxon>
        <taxon>Hypocreomycetidae</taxon>
        <taxon>Hypocreales</taxon>
        <taxon>Hypocreaceae</taxon>
        <taxon>Trichoderma</taxon>
    </lineage>
</organism>
<dbReference type="EMBL" id="CP075869">
    <property type="protein sequence ID" value="QYT03825.1"/>
    <property type="molecule type" value="Genomic_DNA"/>
</dbReference>
<dbReference type="Proteomes" id="UP000826661">
    <property type="component" value="Chromosome VI"/>
</dbReference>
<gene>
    <name evidence="1" type="ORF">H0G86_010773</name>
</gene>
<evidence type="ECO:0000313" key="2">
    <source>
        <dbReference type="Proteomes" id="UP000826661"/>
    </source>
</evidence>
<evidence type="ECO:0000313" key="1">
    <source>
        <dbReference type="EMBL" id="QYT03825.1"/>
    </source>
</evidence>
<dbReference type="AlphaFoldDB" id="A0A8G0LN05"/>
<reference evidence="1 2" key="1">
    <citation type="journal article" date="2021" name="BMC Genomics">
        <title>Telomere-to-telomere genome assembly of asparaginase-producing Trichoderma simmonsii.</title>
        <authorList>
            <person name="Chung D."/>
            <person name="Kwon Y.M."/>
            <person name="Yang Y."/>
        </authorList>
    </citation>
    <scope>NUCLEOTIDE SEQUENCE [LARGE SCALE GENOMIC DNA]</scope>
    <source>
        <strain evidence="1 2">GH-Sj1</strain>
    </source>
</reference>
<keyword evidence="2" id="KW-1185">Reference proteome</keyword>
<sequence length="121" mass="13670">MLNGPSWLFNVIDTRRPTIEDLLDHMCEGDYASLCPNQAKQEKLHSARPHIEIDYRIVLLQSAFQGWVTLLIAEQRKDEAQTLDILRSDDLIAWCIWLPFHILPSAILGRDSALGVTAAAC</sequence>
<accession>A0A8G0LN05</accession>
<name>A0A8G0LN05_9HYPO</name>
<protein>
    <submittedName>
        <fullName evidence="1">Uncharacterized protein</fullName>
    </submittedName>
</protein>
<proteinExistence type="predicted"/>